<dbReference type="WBParaSite" id="PEQ_0001035601-mRNA-1">
    <property type="protein sequence ID" value="PEQ_0001035601-mRNA-1"/>
    <property type="gene ID" value="PEQ_0001035601"/>
</dbReference>
<name>A0A914S836_PAREQ</name>
<accession>A0A914S836</accession>
<feature type="transmembrane region" description="Helical" evidence="1">
    <location>
        <begin position="12"/>
        <end position="34"/>
    </location>
</feature>
<proteinExistence type="predicted"/>
<organism evidence="2 3">
    <name type="scientific">Parascaris equorum</name>
    <name type="common">Equine roundworm</name>
    <dbReference type="NCBI Taxonomy" id="6256"/>
    <lineage>
        <taxon>Eukaryota</taxon>
        <taxon>Metazoa</taxon>
        <taxon>Ecdysozoa</taxon>
        <taxon>Nematoda</taxon>
        <taxon>Chromadorea</taxon>
        <taxon>Rhabditida</taxon>
        <taxon>Spirurina</taxon>
        <taxon>Ascaridomorpha</taxon>
        <taxon>Ascaridoidea</taxon>
        <taxon>Ascarididae</taxon>
        <taxon>Parascaris</taxon>
    </lineage>
</organism>
<dbReference type="AlphaFoldDB" id="A0A914S836"/>
<dbReference type="Proteomes" id="UP000887564">
    <property type="component" value="Unplaced"/>
</dbReference>
<reference evidence="3" key="1">
    <citation type="submission" date="2022-11" db="UniProtKB">
        <authorList>
            <consortium name="WormBaseParasite"/>
        </authorList>
    </citation>
    <scope>IDENTIFICATION</scope>
</reference>
<evidence type="ECO:0000313" key="3">
    <source>
        <dbReference type="WBParaSite" id="PEQ_0001035601-mRNA-1"/>
    </source>
</evidence>
<keyword evidence="2" id="KW-1185">Reference proteome</keyword>
<keyword evidence="1" id="KW-1133">Transmembrane helix</keyword>
<evidence type="ECO:0000313" key="2">
    <source>
        <dbReference type="Proteomes" id="UP000887564"/>
    </source>
</evidence>
<keyword evidence="1" id="KW-0812">Transmembrane</keyword>
<protein>
    <submittedName>
        <fullName evidence="3">Ovule protein</fullName>
    </submittedName>
</protein>
<evidence type="ECO:0000256" key="1">
    <source>
        <dbReference type="SAM" id="Phobius"/>
    </source>
</evidence>
<keyword evidence="1" id="KW-0472">Membrane</keyword>
<sequence length="70" mass="8390">MRFLLRDACKRIVTIGYRLVFQSYYLMSLIYVPMKQLRISLTHSGNQCTILIIRLNAFEFIRDNLCCFQH</sequence>